<dbReference type="PANTHER" id="PTHR21364:SF2">
    <property type="entry name" value="GENERAL ODORANT-BINDING PROTEIN 19A"/>
    <property type="match status" value="1"/>
</dbReference>
<evidence type="ECO:0000256" key="4">
    <source>
        <dbReference type="SAM" id="SignalP"/>
    </source>
</evidence>
<dbReference type="SMR" id="A0A2S0X9G2"/>
<evidence type="ECO:0000256" key="1">
    <source>
        <dbReference type="ARBA" id="ARBA00004613"/>
    </source>
</evidence>
<evidence type="ECO:0000256" key="3">
    <source>
        <dbReference type="ARBA" id="ARBA00022525"/>
    </source>
</evidence>
<dbReference type="Gene3D" id="1.10.238.20">
    <property type="entry name" value="Pheromone/general odorant binding protein domain"/>
    <property type="match status" value="1"/>
</dbReference>
<proteinExistence type="evidence at transcript level"/>
<evidence type="ECO:0000313" key="5">
    <source>
        <dbReference type="EMBL" id="AWC08416.1"/>
    </source>
</evidence>
<sequence>MKKYFHPFTTVTFLIISSNVAVIESAMTIQQLEYAGKAMRETCKPQFNVSDEIIDGLKIGQFPENDDLKCFVNCMMELMLLMRDGVSNIDAASKFFHLLPEDLREPYSNGMNACKNAADGVQGKCEVAYTLIKCLQKKNPVFAWP</sequence>
<comment type="similarity">
    <text evidence="2">Belongs to the PBP/GOBP family.</text>
</comment>
<feature type="signal peptide" evidence="4">
    <location>
        <begin position="1"/>
        <end position="25"/>
    </location>
</feature>
<dbReference type="GO" id="GO:0005576">
    <property type="term" value="C:extracellular region"/>
    <property type="evidence" value="ECO:0007669"/>
    <property type="project" value="UniProtKB-SubCell"/>
</dbReference>
<dbReference type="GO" id="GO:0005549">
    <property type="term" value="F:odorant binding"/>
    <property type="evidence" value="ECO:0007669"/>
    <property type="project" value="InterPro"/>
</dbReference>
<dbReference type="GO" id="GO:0042048">
    <property type="term" value="P:olfactory behavior"/>
    <property type="evidence" value="ECO:0007669"/>
    <property type="project" value="TreeGrafter"/>
</dbReference>
<dbReference type="Pfam" id="PF01395">
    <property type="entry name" value="PBP_GOBP"/>
    <property type="match status" value="1"/>
</dbReference>
<protein>
    <submittedName>
        <fullName evidence="5">Odorant-binding protein 5</fullName>
    </submittedName>
</protein>
<accession>A0A2S0X9G2</accession>
<organism evidence="5">
    <name type="scientific">Bradysia odoriphaga</name>
    <dbReference type="NCBI Taxonomy" id="1564500"/>
    <lineage>
        <taxon>Eukaryota</taxon>
        <taxon>Metazoa</taxon>
        <taxon>Ecdysozoa</taxon>
        <taxon>Arthropoda</taxon>
        <taxon>Hexapoda</taxon>
        <taxon>Insecta</taxon>
        <taxon>Pterygota</taxon>
        <taxon>Neoptera</taxon>
        <taxon>Endopterygota</taxon>
        <taxon>Diptera</taxon>
        <taxon>Nematocera</taxon>
        <taxon>Sciaroidea</taxon>
        <taxon>Sciaridae</taxon>
        <taxon>Bradysia</taxon>
    </lineage>
</organism>
<name>A0A2S0X9G2_9DIPT</name>
<dbReference type="SMART" id="SM00708">
    <property type="entry name" value="PhBP"/>
    <property type="match status" value="1"/>
</dbReference>
<dbReference type="PANTHER" id="PTHR21364">
    <property type="entry name" value="GENERAL ODORANT-BINDING PROTEIN 19A"/>
    <property type="match status" value="1"/>
</dbReference>
<dbReference type="GO" id="GO:0035275">
    <property type="term" value="F:dibutyl phthalate binding"/>
    <property type="evidence" value="ECO:0007669"/>
    <property type="project" value="TreeGrafter"/>
</dbReference>
<gene>
    <name evidence="5" type="primary">OBP5</name>
</gene>
<feature type="chain" id="PRO_5015484263" evidence="4">
    <location>
        <begin position="26"/>
        <end position="145"/>
    </location>
</feature>
<dbReference type="GO" id="GO:0007608">
    <property type="term" value="P:sensory perception of smell"/>
    <property type="evidence" value="ECO:0007669"/>
    <property type="project" value="TreeGrafter"/>
</dbReference>
<dbReference type="SUPFAM" id="SSF47565">
    <property type="entry name" value="Insect pheromone/odorant-binding proteins"/>
    <property type="match status" value="1"/>
</dbReference>
<evidence type="ECO:0000256" key="2">
    <source>
        <dbReference type="ARBA" id="ARBA00008098"/>
    </source>
</evidence>
<keyword evidence="4" id="KW-0732">Signal</keyword>
<keyword evidence="3" id="KW-0964">Secreted</keyword>
<reference evidence="5" key="1">
    <citation type="journal article" date="2018" name="Front. Physiol.">
        <title>Sex- and Tissue-Specific Expression Profiles of Odorant Binding Protein and Chemosensory Protein Genes in Bradysia odoriphaga (Diptera: Sciaridae).</title>
        <authorList>
            <person name="Zhao Y."/>
            <person name="Ding J."/>
            <person name="Zhang Z."/>
            <person name="Liu F."/>
            <person name="Zhou C."/>
            <person name="Mu W."/>
        </authorList>
    </citation>
    <scope>NUCLEOTIDE SEQUENCE</scope>
</reference>
<dbReference type="InterPro" id="IPR006170">
    <property type="entry name" value="PBP/GOBP"/>
</dbReference>
<dbReference type="AlphaFoldDB" id="A0A2S0X9G2"/>
<comment type="subcellular location">
    <subcellularLocation>
        <location evidence="1">Secreted</location>
    </subcellularLocation>
</comment>
<dbReference type="CDD" id="cd23992">
    <property type="entry name" value="PBP_GOBP"/>
    <property type="match status" value="1"/>
</dbReference>
<dbReference type="InterPro" id="IPR036728">
    <property type="entry name" value="PBP_GOBP_sf"/>
</dbReference>
<dbReference type="EMBL" id="MG544125">
    <property type="protein sequence ID" value="AWC08416.1"/>
    <property type="molecule type" value="mRNA"/>
</dbReference>